<keyword evidence="2" id="KW-1185">Reference proteome</keyword>
<comment type="caution">
    <text evidence="1">The sequence shown here is derived from an EMBL/GenBank/DDBJ whole genome shotgun (WGS) entry which is preliminary data.</text>
</comment>
<dbReference type="InterPro" id="IPR010430">
    <property type="entry name" value="DUF1028"/>
</dbReference>
<dbReference type="EMBL" id="BAAALN010000005">
    <property type="protein sequence ID" value="GAA1231161.1"/>
    <property type="molecule type" value="Genomic_DNA"/>
</dbReference>
<reference evidence="2" key="1">
    <citation type="journal article" date="2019" name="Int. J. Syst. Evol. Microbiol.">
        <title>The Global Catalogue of Microorganisms (GCM) 10K type strain sequencing project: providing services to taxonomists for standard genome sequencing and annotation.</title>
        <authorList>
            <consortium name="The Broad Institute Genomics Platform"/>
            <consortium name="The Broad Institute Genome Sequencing Center for Infectious Disease"/>
            <person name="Wu L."/>
            <person name="Ma J."/>
        </authorList>
    </citation>
    <scope>NUCLEOTIDE SEQUENCE [LARGE SCALE GENOMIC DNA]</scope>
    <source>
        <strain evidence="2">JCM 13023</strain>
    </source>
</reference>
<evidence type="ECO:0000313" key="1">
    <source>
        <dbReference type="EMBL" id="GAA1231161.1"/>
    </source>
</evidence>
<dbReference type="Pfam" id="PF06267">
    <property type="entry name" value="DUF1028"/>
    <property type="match status" value="1"/>
</dbReference>
<protein>
    <submittedName>
        <fullName evidence="1">DUF1028 domain-containing protein</fullName>
    </submittedName>
</protein>
<sequence>MTSQNVTNPALGPVGLDALATGADASEAVAAMVAADAFPEYRQLSVVSASGGAAAHSGSNTLGTHTSVTGDGAVVAGNLLATESVAHAMMAGYTGSRAETFEQRLLDGYAVALEAGGEEGPVRSVGLVVVEDVPWAVTDLRVDDADDPFGELRRLWRLWAPQKAAYRVRGIDPRQAPSYGVPGDL</sequence>
<dbReference type="PANTHER" id="PTHR39328">
    <property type="entry name" value="BLL2871 PROTEIN"/>
    <property type="match status" value="1"/>
</dbReference>
<dbReference type="PANTHER" id="PTHR39328:SF1">
    <property type="entry name" value="BLL2871 PROTEIN"/>
    <property type="match status" value="1"/>
</dbReference>
<proteinExistence type="predicted"/>
<dbReference type="InterPro" id="IPR029055">
    <property type="entry name" value="Ntn_hydrolases_N"/>
</dbReference>
<evidence type="ECO:0000313" key="2">
    <source>
        <dbReference type="Proteomes" id="UP001500653"/>
    </source>
</evidence>
<name>A0ABP4GQV2_9PSEU</name>
<dbReference type="Proteomes" id="UP001500653">
    <property type="component" value="Unassembled WGS sequence"/>
</dbReference>
<dbReference type="SUPFAM" id="SSF56235">
    <property type="entry name" value="N-terminal nucleophile aminohydrolases (Ntn hydrolases)"/>
    <property type="match status" value="1"/>
</dbReference>
<organism evidence="1 2">
    <name type="scientific">Prauserella halophila</name>
    <dbReference type="NCBI Taxonomy" id="185641"/>
    <lineage>
        <taxon>Bacteria</taxon>
        <taxon>Bacillati</taxon>
        <taxon>Actinomycetota</taxon>
        <taxon>Actinomycetes</taxon>
        <taxon>Pseudonocardiales</taxon>
        <taxon>Pseudonocardiaceae</taxon>
        <taxon>Prauserella</taxon>
    </lineage>
</organism>
<dbReference type="Gene3D" id="3.60.20.10">
    <property type="entry name" value="Glutamine Phosphoribosylpyrophosphate, subunit 1, domain 1"/>
    <property type="match status" value="1"/>
</dbReference>
<gene>
    <name evidence="1" type="ORF">GCM10009676_12620</name>
</gene>
<accession>A0ABP4GQV2</accession>